<dbReference type="Proteomes" id="UP000018888">
    <property type="component" value="Unassembled WGS sequence"/>
</dbReference>
<dbReference type="EMBL" id="AUPC02000324">
    <property type="protein sequence ID" value="POG61814.1"/>
    <property type="molecule type" value="Genomic_DNA"/>
</dbReference>
<proteinExistence type="predicted"/>
<dbReference type="Pfam" id="PF04665">
    <property type="entry name" value="Pox_A32"/>
    <property type="match status" value="1"/>
</dbReference>
<gene>
    <name evidence="1" type="ORF">GLOIN_2v1786115</name>
</gene>
<evidence type="ECO:0008006" key="3">
    <source>
        <dbReference type="Google" id="ProtNLM"/>
    </source>
</evidence>
<keyword evidence="2" id="KW-1185">Reference proteome</keyword>
<evidence type="ECO:0000313" key="2">
    <source>
        <dbReference type="Proteomes" id="UP000018888"/>
    </source>
</evidence>
<evidence type="ECO:0000313" key="1">
    <source>
        <dbReference type="EMBL" id="POG61814.1"/>
    </source>
</evidence>
<organism evidence="1 2">
    <name type="scientific">Rhizophagus irregularis (strain DAOM 181602 / DAOM 197198 / MUCL 43194)</name>
    <name type="common">Arbuscular mycorrhizal fungus</name>
    <name type="synonym">Glomus intraradices</name>
    <dbReference type="NCBI Taxonomy" id="747089"/>
    <lineage>
        <taxon>Eukaryota</taxon>
        <taxon>Fungi</taxon>
        <taxon>Fungi incertae sedis</taxon>
        <taxon>Mucoromycota</taxon>
        <taxon>Glomeromycotina</taxon>
        <taxon>Glomeromycetes</taxon>
        <taxon>Glomerales</taxon>
        <taxon>Glomeraceae</taxon>
        <taxon>Rhizophagus</taxon>
    </lineage>
</organism>
<dbReference type="AlphaFoldDB" id="A0A2P4P8W2"/>
<protein>
    <recommendedName>
        <fullName evidence="3">Integrase catalytic domain-containing protein</fullName>
    </recommendedName>
</protein>
<reference evidence="1 2" key="1">
    <citation type="journal article" date="2013" name="Proc. Natl. Acad. Sci. U.S.A.">
        <title>Genome of an arbuscular mycorrhizal fungus provides insight into the oldest plant symbiosis.</title>
        <authorList>
            <person name="Tisserant E."/>
            <person name="Malbreil M."/>
            <person name="Kuo A."/>
            <person name="Kohler A."/>
            <person name="Symeonidi A."/>
            <person name="Balestrini R."/>
            <person name="Charron P."/>
            <person name="Duensing N."/>
            <person name="Frei Dit Frey N."/>
            <person name="Gianinazzi-Pearson V."/>
            <person name="Gilbert L.B."/>
            <person name="Handa Y."/>
            <person name="Herr J.R."/>
            <person name="Hijri M."/>
            <person name="Koul R."/>
            <person name="Kawaguchi M."/>
            <person name="Krajinski F."/>
            <person name="Lammers P.J."/>
            <person name="Masclaux F.G."/>
            <person name="Murat C."/>
            <person name="Morin E."/>
            <person name="Ndikumana S."/>
            <person name="Pagni M."/>
            <person name="Petitpierre D."/>
            <person name="Requena N."/>
            <person name="Rosikiewicz P."/>
            <person name="Riley R."/>
            <person name="Saito K."/>
            <person name="San Clemente H."/>
            <person name="Shapiro H."/>
            <person name="van Tuinen D."/>
            <person name="Becard G."/>
            <person name="Bonfante P."/>
            <person name="Paszkowski U."/>
            <person name="Shachar-Hill Y.Y."/>
            <person name="Tuskan G.A."/>
            <person name="Young P.W."/>
            <person name="Sanders I.R."/>
            <person name="Henrissat B."/>
            <person name="Rensing S.A."/>
            <person name="Grigoriev I.V."/>
            <person name="Corradi N."/>
            <person name="Roux C."/>
            <person name="Martin F."/>
        </authorList>
    </citation>
    <scope>NUCLEOTIDE SEQUENCE [LARGE SCALE GENOMIC DNA]</scope>
    <source>
        <strain evidence="1 2">DAOM 197198</strain>
    </source>
</reference>
<comment type="caution">
    <text evidence="1">The sequence shown here is derived from an EMBL/GenBank/DDBJ whole genome shotgun (WGS) entry which is preliminary data.</text>
</comment>
<name>A0A2P4P8W2_RHIID</name>
<dbReference type="SUPFAM" id="SSF53098">
    <property type="entry name" value="Ribonuclease H-like"/>
    <property type="match status" value="1"/>
</dbReference>
<sequence>MSQPQIVIDPDEELRIVCRLLFYNIPGFHPNAKKLHKACQEEGYSFQLQDITKWVKYQYSYQIYQQPLPCKAEASFSKIKIPNKVHQCDILLHTHNDQDGRRVFVCSLLVIDVAMRYKEGRSLTSRNSLEIWIAIKEIYEDPSNPLTWPTLLMTDGDASFESLALIKAFKKNLAKLIYNVQYAIEGRLAKGERSRLWNKILKKYIDFMNNSKTRLIGMSPARAMTLEEVESKPSSKAKRAIGRHEEIKLKKGIAIKRVVIGRNPPQPVLYYLENEPIESTAHLMGRNPKRPFKFEELQVIEEPDKIEYPPDEFMRKYHDSRFIHFTRIADNKLTQAEGYAKRRGRLCLGKTGQINGHDIYLWSYKNGAHQWEYPLKYIMKKFEWCPLCHHTTERTVRYIFEDLLGKKFPSCKPNFLHGMQLDGYNEELRLGFEFHGKQHYSLNSMFHRRGQIDLDEQRYTLIEKGYLDDAIRSNHEIRNICSGLSQALEKISGKKKSSKIGERNVKCDDVILCGHHLDEPKYGIVQNFYKYLAQDKSKPYYEEITFSTLTPDEIPDPKKFNAKRSTLMIFEDVCSDPPAIQKKIIPYFSKGRHENISSIYVSQKFHRIPTDIRENATHIVLFSGGGSTRKFADIISPYTDADPHKDSKVINGYLRQKEFVVIDINKPRSESFSLRWDTPLNLEKEIESLGKTSN</sequence>
<dbReference type="VEuPathDB" id="FungiDB:RhiirFUN_014475"/>
<dbReference type="InterPro" id="IPR012337">
    <property type="entry name" value="RNaseH-like_sf"/>
</dbReference>
<accession>A0A2P4P8W2</accession>
<dbReference type="InterPro" id="IPR006758">
    <property type="entry name" value="A32L"/>
</dbReference>
<reference evidence="1 2" key="2">
    <citation type="journal article" date="2018" name="New Phytol.">
        <title>High intraspecific genome diversity in the model arbuscular mycorrhizal symbiont Rhizophagus irregularis.</title>
        <authorList>
            <person name="Chen E.C.H."/>
            <person name="Morin E."/>
            <person name="Beaudet D."/>
            <person name="Noel J."/>
            <person name="Yildirir G."/>
            <person name="Ndikumana S."/>
            <person name="Charron P."/>
            <person name="St-Onge C."/>
            <person name="Giorgi J."/>
            <person name="Kruger M."/>
            <person name="Marton T."/>
            <person name="Ropars J."/>
            <person name="Grigoriev I.V."/>
            <person name="Hainaut M."/>
            <person name="Henrissat B."/>
            <person name="Roux C."/>
            <person name="Martin F."/>
            <person name="Corradi N."/>
        </authorList>
    </citation>
    <scope>NUCLEOTIDE SEQUENCE [LARGE SCALE GENOMIC DNA]</scope>
    <source>
        <strain evidence="1 2">DAOM 197198</strain>
    </source>
</reference>